<evidence type="ECO:0000256" key="6">
    <source>
        <dbReference type="SAM" id="MobiDB-lite"/>
    </source>
</evidence>
<dbReference type="PANTHER" id="PTHR32116:SF105">
    <property type="entry name" value="HEXOSYLTRANSFERASE"/>
    <property type="match status" value="1"/>
</dbReference>
<dbReference type="GO" id="GO:0047262">
    <property type="term" value="F:polygalacturonate 4-alpha-galacturonosyltransferase activity"/>
    <property type="evidence" value="ECO:0007669"/>
    <property type="project" value="InterPro"/>
</dbReference>
<dbReference type="SUPFAM" id="SSF53448">
    <property type="entry name" value="Nucleotide-diphospho-sugar transferases"/>
    <property type="match status" value="1"/>
</dbReference>
<dbReference type="Pfam" id="PF25557">
    <property type="entry name" value="GAUT_1"/>
    <property type="match status" value="1"/>
</dbReference>
<comment type="similarity">
    <text evidence="2 4">Belongs to the glycosyltransferase 8 family.</text>
</comment>
<keyword evidence="3 4" id="KW-0808">Transferase</keyword>
<evidence type="ECO:0000256" key="1">
    <source>
        <dbReference type="ARBA" id="ARBA00004877"/>
    </source>
</evidence>
<dbReference type="PANTHER" id="PTHR32116">
    <property type="entry name" value="GALACTURONOSYLTRANSFERASE 4-RELATED"/>
    <property type="match status" value="1"/>
</dbReference>
<keyword evidence="4" id="KW-0333">Golgi apparatus</keyword>
<comment type="pathway">
    <text evidence="1 4">Glycan metabolism; pectin biosynthesis.</text>
</comment>
<dbReference type="InterPro" id="IPR002495">
    <property type="entry name" value="Glyco_trans_8"/>
</dbReference>
<dbReference type="GO" id="GO:0071555">
    <property type="term" value="P:cell wall organization"/>
    <property type="evidence" value="ECO:0007669"/>
    <property type="project" value="UniProtKB-KW"/>
</dbReference>
<protein>
    <recommendedName>
        <fullName evidence="4">Hexosyltransferase</fullName>
        <ecNumber evidence="4">2.4.1.-</ecNumber>
    </recommendedName>
</protein>
<reference evidence="7 8" key="1">
    <citation type="journal article" date="2022" name="Cell">
        <title>Repeat-based holocentromeres influence genome architecture and karyotype evolution.</title>
        <authorList>
            <person name="Hofstatter P.G."/>
            <person name="Thangavel G."/>
            <person name="Lux T."/>
            <person name="Neumann P."/>
            <person name="Vondrak T."/>
            <person name="Novak P."/>
            <person name="Zhang M."/>
            <person name="Costa L."/>
            <person name="Castellani M."/>
            <person name="Scott A."/>
            <person name="Toegelov H."/>
            <person name="Fuchs J."/>
            <person name="Mata-Sucre Y."/>
            <person name="Dias Y."/>
            <person name="Vanzela A.L.L."/>
            <person name="Huettel B."/>
            <person name="Almeida C.C.S."/>
            <person name="Simkova H."/>
            <person name="Souza G."/>
            <person name="Pedrosa-Harand A."/>
            <person name="Macas J."/>
            <person name="Mayer K.F.X."/>
            <person name="Houben A."/>
            <person name="Marques A."/>
        </authorList>
    </citation>
    <scope>NUCLEOTIDE SEQUENCE [LARGE SCALE GENOMIC DNA]</scope>
    <source>
        <strain evidence="7">RhyTen1mFocal</strain>
    </source>
</reference>
<dbReference type="InterPro" id="IPR029044">
    <property type="entry name" value="Nucleotide-diphossugar_trans"/>
</dbReference>
<keyword evidence="3 4" id="KW-0328">Glycosyltransferase</keyword>
<evidence type="ECO:0000313" key="7">
    <source>
        <dbReference type="EMBL" id="KAJ3703202.1"/>
    </source>
</evidence>
<gene>
    <name evidence="7" type="ORF">LUZ61_006907</name>
</gene>
<feature type="transmembrane region" description="Helical" evidence="4">
    <location>
        <begin position="20"/>
        <end position="42"/>
    </location>
</feature>
<dbReference type="GO" id="GO:0000139">
    <property type="term" value="C:Golgi membrane"/>
    <property type="evidence" value="ECO:0007669"/>
    <property type="project" value="UniProtKB-SubCell"/>
</dbReference>
<keyword evidence="4" id="KW-1133">Transmembrane helix</keyword>
<dbReference type="InterPro" id="IPR029993">
    <property type="entry name" value="GAUT"/>
</dbReference>
<feature type="region of interest" description="Disordered" evidence="6">
    <location>
        <begin position="111"/>
        <end position="133"/>
    </location>
</feature>
<evidence type="ECO:0000256" key="4">
    <source>
        <dbReference type="RuleBase" id="RU362027"/>
    </source>
</evidence>
<keyword evidence="8" id="KW-1185">Reference proteome</keyword>
<evidence type="ECO:0000256" key="5">
    <source>
        <dbReference type="SAM" id="Coils"/>
    </source>
</evidence>
<evidence type="ECO:0000256" key="2">
    <source>
        <dbReference type="ARBA" id="ARBA00006351"/>
    </source>
</evidence>
<comment type="subcellular location">
    <subcellularLocation>
        <location evidence="4">Golgi apparatus membrane</location>
        <topology evidence="4">Single-pass type II membrane protein</topology>
    </subcellularLocation>
</comment>
<dbReference type="Gene3D" id="3.90.550.10">
    <property type="entry name" value="Spore Coat Polysaccharide Biosynthesis Protein SpsA, Chain A"/>
    <property type="match status" value="1"/>
</dbReference>
<dbReference type="Pfam" id="PF01501">
    <property type="entry name" value="Glyco_transf_8"/>
    <property type="match status" value="1"/>
</dbReference>
<name>A0AAD5ZSD5_9POAL</name>
<accession>A0AAD5ZSD5</accession>
<sequence>MKTHGSATLSPVKWRWRWCFAAAFVALIFFSILVPLFVLLGLHNIFPYGHLMQNQLSQSETNIGLSGSTIGRWETNSSQTESNNSKIGSQVKKFAATFVEEGKGNLTSQFNETSKITSRSSEDDNNTTYQRPSSKNHTIIIDINKKETYQKDMLSRGQNVKSCQVMFGSYCTWSEENKQKMKDSTVKRIKDQLFVARAYYPTIVKLNETSKLALEMRQRIQEYEQMLNKVITDLDLPNFVGEMIEKMDETIAKAKSCDVNCYNVDKKLRQLVDMTEDEAHFHMKQSAYLYQLNVQTLLKSYHCLAMRLTVQYFNSLSEDLPVLHADKLQDPDLRHYILFSRNIISSAVTVNSTVMNSEDPENMVFHLVTDQQNFYAFKSWFSGQSYKGASFQIFNIEDSQFKNKYCNLSTQKLSPSEEFQISFSRTDQEAQVERTEYLSVFGHSHFALPYLLENIPKVVVLDDDVVVQKDLSSLWNFDLGGKVIGAVQCCGVRLGQIKNYVGELRNDSDSCAWMSGLTIVDLEKWRELDISSMYGQLLQRFEGTNEESWRIGTLRASLLAFHDLVQPLQTEWIQSGLGHNYKLAHGRIRKALALHFDGSMKPWLHLGILRYKKYWRKYFPRDDPLMAECNINP</sequence>
<dbReference type="AlphaFoldDB" id="A0AAD5ZSD5"/>
<dbReference type="Proteomes" id="UP001210211">
    <property type="component" value="Unassembled WGS sequence"/>
</dbReference>
<proteinExistence type="inferred from homology"/>
<keyword evidence="4" id="KW-0812">Transmembrane</keyword>
<evidence type="ECO:0000256" key="3">
    <source>
        <dbReference type="ARBA" id="ARBA00022676"/>
    </source>
</evidence>
<feature type="coiled-coil region" evidence="5">
    <location>
        <begin position="206"/>
        <end position="233"/>
    </location>
</feature>
<dbReference type="EMBL" id="JAMRDG010000001">
    <property type="protein sequence ID" value="KAJ3703202.1"/>
    <property type="molecule type" value="Genomic_DNA"/>
</dbReference>
<dbReference type="EC" id="2.4.1.-" evidence="4"/>
<keyword evidence="4" id="KW-0961">Cell wall biogenesis/degradation</keyword>
<keyword evidence="5" id="KW-0175">Coiled coil</keyword>
<evidence type="ECO:0000313" key="8">
    <source>
        <dbReference type="Proteomes" id="UP001210211"/>
    </source>
</evidence>
<keyword evidence="4" id="KW-0472">Membrane</keyword>
<comment type="caution">
    <text evidence="7">The sequence shown here is derived from an EMBL/GenBank/DDBJ whole genome shotgun (WGS) entry which is preliminary data.</text>
</comment>
<organism evidence="7 8">
    <name type="scientific">Rhynchospora tenuis</name>
    <dbReference type="NCBI Taxonomy" id="198213"/>
    <lineage>
        <taxon>Eukaryota</taxon>
        <taxon>Viridiplantae</taxon>
        <taxon>Streptophyta</taxon>
        <taxon>Embryophyta</taxon>
        <taxon>Tracheophyta</taxon>
        <taxon>Spermatophyta</taxon>
        <taxon>Magnoliopsida</taxon>
        <taxon>Liliopsida</taxon>
        <taxon>Poales</taxon>
        <taxon>Cyperaceae</taxon>
        <taxon>Cyperoideae</taxon>
        <taxon>Rhynchosporeae</taxon>
        <taxon>Rhynchospora</taxon>
    </lineage>
</organism>